<feature type="transmembrane region" description="Helical" evidence="1">
    <location>
        <begin position="14"/>
        <end position="34"/>
    </location>
</feature>
<dbReference type="AlphaFoldDB" id="A0A0P1GF14"/>
<keyword evidence="3" id="KW-1185">Reference proteome</keyword>
<dbReference type="PROSITE" id="PS51257">
    <property type="entry name" value="PROKAR_LIPOPROTEIN"/>
    <property type="match status" value="1"/>
</dbReference>
<dbReference type="STRING" id="928856.SAMN04488049_11350"/>
<keyword evidence="1" id="KW-0472">Membrane</keyword>
<name>A0A0P1GF14_9RHOB</name>
<dbReference type="RefSeq" id="WP_165592387.1">
    <property type="nucleotide sequence ID" value="NZ_CYSD01000002.1"/>
</dbReference>
<gene>
    <name evidence="2" type="ORF">TRM7557_00140</name>
</gene>
<evidence type="ECO:0000313" key="3">
    <source>
        <dbReference type="Proteomes" id="UP000052022"/>
    </source>
</evidence>
<reference evidence="2 3" key="1">
    <citation type="submission" date="2015-09" db="EMBL/GenBank/DDBJ databases">
        <authorList>
            <consortium name="Swine Surveillance"/>
        </authorList>
    </citation>
    <scope>NUCLEOTIDE SEQUENCE [LARGE SCALE GENOMIC DNA]</scope>
    <source>
        <strain evidence="2 3">CECT 7557</strain>
    </source>
</reference>
<dbReference type="Proteomes" id="UP000052022">
    <property type="component" value="Unassembled WGS sequence"/>
</dbReference>
<protein>
    <submittedName>
        <fullName evidence="2">Uncharacterized protein</fullName>
    </submittedName>
</protein>
<keyword evidence="1" id="KW-1133">Transmembrane helix</keyword>
<accession>A0A0P1GF14</accession>
<evidence type="ECO:0000256" key="1">
    <source>
        <dbReference type="SAM" id="Phobius"/>
    </source>
</evidence>
<proteinExistence type="predicted"/>
<sequence>MALLKRNDLSTQSVLKGIFCAGALLILSGCADYLNNWDSSSARSGNAHQANTAIQSVP</sequence>
<evidence type="ECO:0000313" key="2">
    <source>
        <dbReference type="EMBL" id="CUH74911.1"/>
    </source>
</evidence>
<dbReference type="EMBL" id="CYSD01000002">
    <property type="protein sequence ID" value="CUH74911.1"/>
    <property type="molecule type" value="Genomic_DNA"/>
</dbReference>
<keyword evidence="1" id="KW-0812">Transmembrane</keyword>
<organism evidence="2 3">
    <name type="scientific">Tritonibacter multivorans</name>
    <dbReference type="NCBI Taxonomy" id="928856"/>
    <lineage>
        <taxon>Bacteria</taxon>
        <taxon>Pseudomonadati</taxon>
        <taxon>Pseudomonadota</taxon>
        <taxon>Alphaproteobacteria</taxon>
        <taxon>Rhodobacterales</taxon>
        <taxon>Paracoccaceae</taxon>
        <taxon>Tritonibacter</taxon>
    </lineage>
</organism>